<feature type="transmembrane region" description="Helical" evidence="1">
    <location>
        <begin position="41"/>
        <end position="68"/>
    </location>
</feature>
<dbReference type="InterPro" id="IPR010788">
    <property type="entry name" value="VDE_dom"/>
</dbReference>
<keyword evidence="1" id="KW-1133">Transmembrane helix</keyword>
<dbReference type="SUPFAM" id="SSF50814">
    <property type="entry name" value="Lipocalins"/>
    <property type="match status" value="1"/>
</dbReference>
<dbReference type="GO" id="GO:0046422">
    <property type="term" value="F:violaxanthin de-epoxidase activity"/>
    <property type="evidence" value="ECO:0007669"/>
    <property type="project" value="InterPro"/>
</dbReference>
<sequence length="605" mass="66676">MPLLCPCSGENKKEVMRDKVHQGREEIIRTKRRRRGRRRTMLSYTLAINVVLSMVVFGLMLGGSAFVIPRCSIRVRPRIVSAMTMTMAENRARISKQNCAFREHDVGYEERKGKRSITQPARLSSDTSHTPDIAITIVHHLRSYLPKVALLILSGGWMGVSGGGILNGPGPLYPARAENELAQYAKEGNKVGVDPKCFVQKCSLPTHDCLNNPDCLKGLSCLSKCKGEGTCSTACFAKYGNRVLDDFLHCAVEQQDCVHVPRDRSRATWTDPDAVGLDKRSSPTFEIRSLNGRWYKVMGMDARYDCFDCQVNHFTPKPGAPNIMLADVSFRMPRPRAPGFWENHVTEEMLGDGPGARRSMHSVGRMFGLTFWENWYVIGENSPEDVGLPDYKFVFYTGHTLQGNYEGAFVYARTPELPPELMPAVSQVARANGLDPSKFCKIRNTCFRPDSSSFVAASSVRESAGTAHKPGAPPSSWAGVKSWITARALWLPEQISQLVTAMNQELGDWFEDPTTTSDWLIKQQERMVMVTDEAPTGRVQVIASRPGSAAGDTDGSAKTAGPAPPVNAATITAFTAQMEKGQSSSTDRGGFLPAFIDISAEKIPQ</sequence>
<organism evidence="3">
    <name type="scientific">Nannochloropsis gaditana (strain CCMP526)</name>
    <name type="common">Green microalga</name>
    <name type="synonym">Microchloropsis gaditana</name>
    <dbReference type="NCBI Taxonomy" id="1093141"/>
    <lineage>
        <taxon>Eukaryota</taxon>
        <taxon>Sar</taxon>
        <taxon>Stramenopiles</taxon>
        <taxon>Ochrophyta</taxon>
        <taxon>Eustigmatophyceae</taxon>
        <taxon>Eustigmatales</taxon>
        <taxon>Monodopsidaceae</taxon>
        <taxon>Nannochloropsis</taxon>
    </lineage>
</organism>
<evidence type="ECO:0000256" key="1">
    <source>
        <dbReference type="SAM" id="Phobius"/>
    </source>
</evidence>
<keyword evidence="1" id="KW-0812">Transmembrane</keyword>
<dbReference type="Pfam" id="PF07137">
    <property type="entry name" value="VDE"/>
    <property type="match status" value="1"/>
</dbReference>
<reference evidence="3" key="1">
    <citation type="journal article" date="2012" name="Bioengineered">
        <title>Additional insights into the genome of the oleaginous model alga Nannochloropsis gaditana.</title>
        <authorList>
            <person name="Jinkerson R.E."/>
            <person name="Radakovits R."/>
            <person name="Posewitz M.C."/>
        </authorList>
    </citation>
    <scope>NUCLEOTIDE SEQUENCE</scope>
    <source>
        <strain evidence="3">CCMP526</strain>
    </source>
</reference>
<feature type="domain" description="VDE lipocalin" evidence="2">
    <location>
        <begin position="195"/>
        <end position="444"/>
    </location>
</feature>
<keyword evidence="1" id="KW-0472">Membrane</keyword>
<dbReference type="AlphaFoldDB" id="I2CQU4"/>
<proteinExistence type="evidence at transcript level"/>
<protein>
    <submittedName>
        <fullName evidence="3">Violaxanthin de-epoxidase</fullName>
    </submittedName>
</protein>
<dbReference type="EMBL" id="JU980214">
    <property type="protein sequence ID" value="AFJ69277.1"/>
    <property type="molecule type" value="mRNA"/>
</dbReference>
<dbReference type="InterPro" id="IPR044682">
    <property type="entry name" value="VDE"/>
</dbReference>
<evidence type="ECO:0000259" key="2">
    <source>
        <dbReference type="Pfam" id="PF07137"/>
    </source>
</evidence>
<dbReference type="PANTHER" id="PTHR33970:SF1">
    <property type="entry name" value="VIOLAXANTHIN DE-EPOXIDASE, CHLOROPLASTIC"/>
    <property type="match status" value="1"/>
</dbReference>
<dbReference type="InterPro" id="IPR012674">
    <property type="entry name" value="Calycin"/>
</dbReference>
<dbReference type="GO" id="GO:0010028">
    <property type="term" value="P:xanthophyll cycle"/>
    <property type="evidence" value="ECO:0007669"/>
    <property type="project" value="InterPro"/>
</dbReference>
<name>I2CQU4_NANGC</name>
<gene>
    <name evidence="3" type="ORF">NGATSA_2007800</name>
</gene>
<reference evidence="3" key="2">
    <citation type="journal article" date="2012" name="Nat. Commun.">
        <title>Draft genome sequence and genetic transformation of the oleaginous alga Nannochloropis gaditana.</title>
        <authorList>
            <person name="Radakovits R."/>
            <person name="Jinkerson R.E."/>
            <person name="Fuerstenberg S.I."/>
            <person name="Tae H."/>
            <person name="Settlage R.E."/>
            <person name="Boore J.L."/>
            <person name="Posewitz M.C."/>
        </authorList>
    </citation>
    <scope>NUCLEOTIDE SEQUENCE</scope>
    <source>
        <strain evidence="3">CCMP526</strain>
    </source>
</reference>
<evidence type="ECO:0000313" key="3">
    <source>
        <dbReference type="EMBL" id="AFJ69277.1"/>
    </source>
</evidence>
<accession>I2CQU4</accession>
<dbReference type="Gene3D" id="2.40.128.20">
    <property type="match status" value="1"/>
</dbReference>
<dbReference type="PANTHER" id="PTHR33970">
    <property type="entry name" value="VIOLAXANTHIN DE-EPOXIDASE, CHLOROPLASTIC-RELATED"/>
    <property type="match status" value="1"/>
</dbReference>